<dbReference type="RefSeq" id="WP_202343488.1">
    <property type="nucleotide sequence ID" value="NZ_BAAAPI010000001.1"/>
</dbReference>
<sequence>MPRRVEDFRGLTRVSRLRLLHAVHRGPGRRLPELAAEVGLHPNTAREHLGVLEREGLVQRFTLTTGGRGRPPVVFHPVEDADENPAARRRVDGAIERGEILRRLAPDLDRTGELGAAAVRQIDALTEHLDDIGLEPRPDDSQLRIDLAPCRYAFAIETDRALVCSVHIQLLKQQLRQLPGPVRLHGVRPFVTPTQCTVTLRVLEEAAEGDGSAAD</sequence>
<dbReference type="InterPro" id="IPR011991">
    <property type="entry name" value="ArsR-like_HTH"/>
</dbReference>
<dbReference type="SUPFAM" id="SSF46785">
    <property type="entry name" value="Winged helix' DNA-binding domain"/>
    <property type="match status" value="1"/>
</dbReference>
<dbReference type="InterPro" id="IPR036388">
    <property type="entry name" value="WH-like_DNA-bd_sf"/>
</dbReference>
<name>A0ABS1SCQ0_9MICO</name>
<proteinExistence type="predicted"/>
<organism evidence="1 2">
    <name type="scientific">Leucobacter chromiireducens subsp. solipictus</name>
    <dbReference type="NCBI Taxonomy" id="398235"/>
    <lineage>
        <taxon>Bacteria</taxon>
        <taxon>Bacillati</taxon>
        <taxon>Actinomycetota</taxon>
        <taxon>Actinomycetes</taxon>
        <taxon>Micrococcales</taxon>
        <taxon>Microbacteriaceae</taxon>
        <taxon>Leucobacter</taxon>
    </lineage>
</organism>
<dbReference type="Pfam" id="PF12840">
    <property type="entry name" value="HTH_20"/>
    <property type="match status" value="1"/>
</dbReference>
<dbReference type="Gene3D" id="1.10.10.10">
    <property type="entry name" value="Winged helix-like DNA-binding domain superfamily/Winged helix DNA-binding domain"/>
    <property type="match status" value="1"/>
</dbReference>
<dbReference type="Proteomes" id="UP001645859">
    <property type="component" value="Unassembled WGS sequence"/>
</dbReference>
<evidence type="ECO:0000313" key="2">
    <source>
        <dbReference type="Proteomes" id="UP001645859"/>
    </source>
</evidence>
<accession>A0ABS1SCQ0</accession>
<protein>
    <submittedName>
        <fullName evidence="1">ArsR family transcriptional regulator</fullName>
    </submittedName>
</protein>
<dbReference type="InterPro" id="IPR036390">
    <property type="entry name" value="WH_DNA-bd_sf"/>
</dbReference>
<keyword evidence="2" id="KW-1185">Reference proteome</keyword>
<evidence type="ECO:0000313" key="1">
    <source>
        <dbReference type="EMBL" id="MBL3678260.1"/>
    </source>
</evidence>
<comment type="caution">
    <text evidence="1">The sequence shown here is derived from an EMBL/GenBank/DDBJ whole genome shotgun (WGS) entry which is preliminary data.</text>
</comment>
<dbReference type="CDD" id="cd00090">
    <property type="entry name" value="HTH_ARSR"/>
    <property type="match status" value="1"/>
</dbReference>
<gene>
    <name evidence="1" type="ORF">D3230_02930</name>
</gene>
<reference evidence="1 2" key="1">
    <citation type="submission" date="2018-09" db="EMBL/GenBank/DDBJ databases">
        <title>Comparative genomics of Leucobacter spp.</title>
        <authorList>
            <person name="Reis A.C."/>
            <person name="Kolvenbach B.A."/>
            <person name="Corvini P.F.X."/>
            <person name="Nunes O.C."/>
        </authorList>
    </citation>
    <scope>NUCLEOTIDE SEQUENCE [LARGE SCALE GENOMIC DNA]</scope>
    <source>
        <strain evidence="1 2">TAN 31504</strain>
    </source>
</reference>
<dbReference type="EMBL" id="QYAC01000001">
    <property type="protein sequence ID" value="MBL3678260.1"/>
    <property type="molecule type" value="Genomic_DNA"/>
</dbReference>